<dbReference type="Gene3D" id="1.10.10.60">
    <property type="entry name" value="Homeodomain-like"/>
    <property type="match status" value="2"/>
</dbReference>
<evidence type="ECO:0000259" key="5">
    <source>
        <dbReference type="PROSITE" id="PS01124"/>
    </source>
</evidence>
<dbReference type="RefSeq" id="WP_012389755.1">
    <property type="nucleotide sequence ID" value="NC_010602.1"/>
</dbReference>
<keyword evidence="1" id="KW-0805">Transcription regulation</keyword>
<dbReference type="InterPro" id="IPR018062">
    <property type="entry name" value="HTH_AraC-typ_CS"/>
</dbReference>
<accession>B0SNC8</accession>
<dbReference type="PANTHER" id="PTHR43280:SF29">
    <property type="entry name" value="ARAC-FAMILY TRANSCRIPTIONAL REGULATOR"/>
    <property type="match status" value="1"/>
</dbReference>
<feature type="transmembrane region" description="Helical" evidence="4">
    <location>
        <begin position="6"/>
        <end position="22"/>
    </location>
</feature>
<sequence>MNLIPIVGAVVSFLLAISYWIESIQKEIGKNKNYFQLVFHDSPPIFLFLSVTVLLLHIYCELTNQIHSIPFFYGIHVPSIFLIGPLSYLFFEEMSGETFFKIRFLHFIPSIWCLFLVYSFKPDGYQLSTLTSDHPNLKSFTDWINFLLGFGVVSILIYILMILVRVLRWKLQSKGKIESSFHPFLFLLIYSLFVIVLFVLAQLAFMDLFLPACFAFTLLLVTLLIVRMNFRDYLGHFKAEIRDARYKESRLKGVDIPMVLQRMEELMKLDRLYLNDRLTLTSLAKRLEINTHQLSEILNTKLGCSFRNYINQFRLLEAEKMLLEKREMTILNIIYASGFNSKSSFHKLFQDRYGVSPQIYRSKSK</sequence>
<evidence type="ECO:0000256" key="3">
    <source>
        <dbReference type="ARBA" id="ARBA00023163"/>
    </source>
</evidence>
<dbReference type="AlphaFoldDB" id="B0SNC8"/>
<keyword evidence="4" id="KW-0472">Membrane</keyword>
<dbReference type="EMBL" id="CP000786">
    <property type="protein sequence ID" value="ABZ98895.1"/>
    <property type="molecule type" value="Genomic_DNA"/>
</dbReference>
<dbReference type="HOGENOM" id="CLU_041408_2_1_12"/>
<dbReference type="KEGG" id="lbi:LEPBI_I2820"/>
<dbReference type="GO" id="GO:0003700">
    <property type="term" value="F:DNA-binding transcription factor activity"/>
    <property type="evidence" value="ECO:0007669"/>
    <property type="project" value="InterPro"/>
</dbReference>
<feature type="transmembrane region" description="Helical" evidence="4">
    <location>
        <begin position="34"/>
        <end position="59"/>
    </location>
</feature>
<evidence type="ECO:0000313" key="7">
    <source>
        <dbReference type="Proteomes" id="UP000001847"/>
    </source>
</evidence>
<feature type="transmembrane region" description="Helical" evidence="4">
    <location>
        <begin position="143"/>
        <end position="164"/>
    </location>
</feature>
<evidence type="ECO:0000256" key="1">
    <source>
        <dbReference type="ARBA" id="ARBA00023015"/>
    </source>
</evidence>
<keyword evidence="3" id="KW-0804">Transcription</keyword>
<evidence type="ECO:0000256" key="2">
    <source>
        <dbReference type="ARBA" id="ARBA00023125"/>
    </source>
</evidence>
<feature type="transmembrane region" description="Helical" evidence="4">
    <location>
        <begin position="71"/>
        <end position="91"/>
    </location>
</feature>
<proteinExistence type="predicted"/>
<name>B0SNC8_LEPBP</name>
<dbReference type="SUPFAM" id="SSF46689">
    <property type="entry name" value="Homeodomain-like"/>
    <property type="match status" value="1"/>
</dbReference>
<dbReference type="SMART" id="SM00342">
    <property type="entry name" value="HTH_ARAC"/>
    <property type="match status" value="1"/>
</dbReference>
<dbReference type="STRING" id="456481.LEPBI_I2820"/>
<keyword evidence="4" id="KW-0812">Transmembrane</keyword>
<keyword evidence="7" id="KW-1185">Reference proteome</keyword>
<dbReference type="PROSITE" id="PS01124">
    <property type="entry name" value="HTH_ARAC_FAMILY_2"/>
    <property type="match status" value="1"/>
</dbReference>
<dbReference type="BioCyc" id="LBIF456481:LEPBI_RS13845-MONOMER"/>
<dbReference type="OrthoDB" id="345364at2"/>
<protein>
    <recommendedName>
        <fullName evidence="5">HTH araC/xylS-type domain-containing protein</fullName>
    </recommendedName>
</protein>
<dbReference type="GO" id="GO:0043565">
    <property type="term" value="F:sequence-specific DNA binding"/>
    <property type="evidence" value="ECO:0007669"/>
    <property type="project" value="InterPro"/>
</dbReference>
<dbReference type="PROSITE" id="PS00041">
    <property type="entry name" value="HTH_ARAC_FAMILY_1"/>
    <property type="match status" value="1"/>
</dbReference>
<feature type="domain" description="HTH araC/xylS-type" evidence="5">
    <location>
        <begin position="264"/>
        <end position="363"/>
    </location>
</feature>
<evidence type="ECO:0000256" key="4">
    <source>
        <dbReference type="SAM" id="Phobius"/>
    </source>
</evidence>
<feature type="transmembrane region" description="Helical" evidence="4">
    <location>
        <begin position="103"/>
        <end position="120"/>
    </location>
</feature>
<keyword evidence="2" id="KW-0238">DNA-binding</keyword>
<dbReference type="Proteomes" id="UP000001847">
    <property type="component" value="Chromosome I"/>
</dbReference>
<dbReference type="PANTHER" id="PTHR43280">
    <property type="entry name" value="ARAC-FAMILY TRANSCRIPTIONAL REGULATOR"/>
    <property type="match status" value="1"/>
</dbReference>
<gene>
    <name evidence="6" type="ordered locus">LEPBI_I2820</name>
</gene>
<keyword evidence="4" id="KW-1133">Transmembrane helix</keyword>
<dbReference type="Pfam" id="PF12833">
    <property type="entry name" value="HTH_18"/>
    <property type="match status" value="1"/>
</dbReference>
<organism evidence="6 7">
    <name type="scientific">Leptospira biflexa serovar Patoc (strain Patoc 1 / ATCC 23582 / Paris)</name>
    <dbReference type="NCBI Taxonomy" id="456481"/>
    <lineage>
        <taxon>Bacteria</taxon>
        <taxon>Pseudomonadati</taxon>
        <taxon>Spirochaetota</taxon>
        <taxon>Spirochaetia</taxon>
        <taxon>Leptospirales</taxon>
        <taxon>Leptospiraceae</taxon>
        <taxon>Leptospira</taxon>
    </lineage>
</organism>
<dbReference type="InterPro" id="IPR018060">
    <property type="entry name" value="HTH_AraC"/>
</dbReference>
<reference evidence="6 7" key="1">
    <citation type="journal article" date="2008" name="PLoS ONE">
        <title>Genome sequence of the saprophyte Leptospira biflexa provides insights into the evolution of Leptospira and the pathogenesis of leptospirosis.</title>
        <authorList>
            <person name="Picardeau M."/>
            <person name="Bulach D.M."/>
            <person name="Bouchier C."/>
            <person name="Zuerner R.L."/>
            <person name="Zidane N."/>
            <person name="Wilson P.J."/>
            <person name="Creno S."/>
            <person name="Kuczek E.S."/>
            <person name="Bommezzadri S."/>
            <person name="Davis J.C."/>
            <person name="McGrath A."/>
            <person name="Johnson M.J."/>
            <person name="Boursaux-Eude C."/>
            <person name="Seemann T."/>
            <person name="Rouy Z."/>
            <person name="Coppel R.L."/>
            <person name="Rood J.I."/>
            <person name="Lajus A."/>
            <person name="Davies J.K."/>
            <person name="Medigue C."/>
            <person name="Adler B."/>
        </authorList>
    </citation>
    <scope>NUCLEOTIDE SEQUENCE [LARGE SCALE GENOMIC DNA]</scope>
    <source>
        <strain evidence="7">Patoc 1 / ATCC 23582 / Paris</strain>
    </source>
</reference>
<dbReference type="InterPro" id="IPR009057">
    <property type="entry name" value="Homeodomain-like_sf"/>
</dbReference>
<feature type="transmembrane region" description="Helical" evidence="4">
    <location>
        <begin position="208"/>
        <end position="226"/>
    </location>
</feature>
<feature type="transmembrane region" description="Helical" evidence="4">
    <location>
        <begin position="184"/>
        <end position="202"/>
    </location>
</feature>
<evidence type="ECO:0000313" key="6">
    <source>
        <dbReference type="EMBL" id="ABZ98895.1"/>
    </source>
</evidence>